<dbReference type="Gene3D" id="3.40.50.720">
    <property type="entry name" value="NAD(P)-binding Rossmann-like Domain"/>
    <property type="match status" value="1"/>
</dbReference>
<dbReference type="InterPro" id="IPR002347">
    <property type="entry name" value="SDR_fam"/>
</dbReference>
<comment type="similarity">
    <text evidence="1">Belongs to the short-chain dehydrogenases/reductases (SDR) family.</text>
</comment>
<feature type="compositionally biased region" description="Polar residues" evidence="3">
    <location>
        <begin position="17"/>
        <end position="29"/>
    </location>
</feature>
<proteinExistence type="inferred from homology"/>
<dbReference type="PANTHER" id="PTHR48107:SF16">
    <property type="entry name" value="NADPH-DEPENDENT ALDEHYDE REDUCTASE 1, CHLOROPLASTIC"/>
    <property type="match status" value="1"/>
</dbReference>
<evidence type="ECO:0000256" key="2">
    <source>
        <dbReference type="ARBA" id="ARBA00023002"/>
    </source>
</evidence>
<evidence type="ECO:0000256" key="3">
    <source>
        <dbReference type="SAM" id="MobiDB-lite"/>
    </source>
</evidence>
<comment type="caution">
    <text evidence="4">The sequence shown here is derived from an EMBL/GenBank/DDBJ whole genome shotgun (WGS) entry which is preliminary data.</text>
</comment>
<organism evidence="4 5">
    <name type="scientific">Naganishia liquefaciens</name>
    <dbReference type="NCBI Taxonomy" id="104408"/>
    <lineage>
        <taxon>Eukaryota</taxon>
        <taxon>Fungi</taxon>
        <taxon>Dikarya</taxon>
        <taxon>Basidiomycota</taxon>
        <taxon>Agaricomycotina</taxon>
        <taxon>Tremellomycetes</taxon>
        <taxon>Filobasidiales</taxon>
        <taxon>Filobasidiaceae</taxon>
        <taxon>Naganishia</taxon>
    </lineage>
</organism>
<dbReference type="EMBL" id="BLZA01000021">
    <property type="protein sequence ID" value="GHJ87394.1"/>
    <property type="molecule type" value="Genomic_DNA"/>
</dbReference>
<protein>
    <recommendedName>
        <fullName evidence="6">SDR family oxidoreductase</fullName>
    </recommendedName>
</protein>
<evidence type="ECO:0008006" key="6">
    <source>
        <dbReference type="Google" id="ProtNLM"/>
    </source>
</evidence>
<reference evidence="4" key="1">
    <citation type="submission" date="2020-07" db="EMBL/GenBank/DDBJ databases">
        <title>Draft Genome Sequence of a Deep-Sea Yeast, Naganishia (Cryptococcus) liquefaciens strain N6.</title>
        <authorList>
            <person name="Han Y.W."/>
            <person name="Kajitani R."/>
            <person name="Morimoto H."/>
            <person name="Parhat M."/>
            <person name="Tsubouchi H."/>
            <person name="Bakenova O."/>
            <person name="Ogata M."/>
            <person name="Argunhan B."/>
            <person name="Aoki R."/>
            <person name="Kajiwara S."/>
            <person name="Itoh T."/>
            <person name="Iwasaki H."/>
        </authorList>
    </citation>
    <scope>NUCLEOTIDE SEQUENCE</scope>
    <source>
        <strain evidence="4">N6</strain>
    </source>
</reference>
<accession>A0A8H3TWA9</accession>
<name>A0A8H3TWA9_9TREE</name>
<dbReference type="Proteomes" id="UP000620104">
    <property type="component" value="Unassembled WGS sequence"/>
</dbReference>
<dbReference type="PANTHER" id="PTHR48107">
    <property type="entry name" value="NADPH-DEPENDENT ALDEHYDE REDUCTASE-LIKE PROTEIN, CHLOROPLASTIC-RELATED"/>
    <property type="match status" value="1"/>
</dbReference>
<dbReference type="GO" id="GO:0016614">
    <property type="term" value="F:oxidoreductase activity, acting on CH-OH group of donors"/>
    <property type="evidence" value="ECO:0007669"/>
    <property type="project" value="UniProtKB-ARBA"/>
</dbReference>
<dbReference type="FunFam" id="3.40.50.720:FF:000084">
    <property type="entry name" value="Short-chain dehydrogenase reductase"/>
    <property type="match status" value="1"/>
</dbReference>
<gene>
    <name evidence="4" type="ORF">NliqN6_3796</name>
</gene>
<evidence type="ECO:0000313" key="4">
    <source>
        <dbReference type="EMBL" id="GHJ87394.1"/>
    </source>
</evidence>
<dbReference type="SUPFAM" id="SSF51735">
    <property type="entry name" value="NAD(P)-binding Rossmann-fold domains"/>
    <property type="match status" value="1"/>
</dbReference>
<dbReference type="AlphaFoldDB" id="A0A8H3TWA9"/>
<dbReference type="InterPro" id="IPR036291">
    <property type="entry name" value="NAD(P)-bd_dom_sf"/>
</dbReference>
<evidence type="ECO:0000313" key="5">
    <source>
        <dbReference type="Proteomes" id="UP000620104"/>
    </source>
</evidence>
<keyword evidence="5" id="KW-1185">Reference proteome</keyword>
<dbReference type="OrthoDB" id="1393670at2759"/>
<feature type="region of interest" description="Disordered" evidence="3">
    <location>
        <begin position="17"/>
        <end position="62"/>
    </location>
</feature>
<evidence type="ECO:0000256" key="1">
    <source>
        <dbReference type="ARBA" id="ARBA00006484"/>
    </source>
</evidence>
<keyword evidence="2" id="KW-0560">Oxidoreductase</keyword>
<sequence>MESIKQTAQSVVDSFNAETAPNAPSNSGTLPGPNAFPVHSQREEGKAVGIQDEMGKDPVTLKQEGQDGYELYKAAGKLVGKKAIVTGGDSGIGRAAAVMFAMEGADVAVVYLPEEEVDAKETERLILKNGRECILLPQDIRDEQGCNRVIETVVQRWGRIDILVNNASVMYDTPSITDISTEQFDRTMKTNIYGTFFLTRAAVPHMPKGSSIIVTASQVAYAGPPSLLDYAMTKGAQVTMVRCLSNQLLSKGIRVNAVAPGPVWTPLQESAMDKNTLKEWHQNPAPIGRIGQPSELGPAYVFLASSDGSFISGQTIHVNGGAIVSG</sequence>
<dbReference type="PRINTS" id="PR00081">
    <property type="entry name" value="GDHRDH"/>
</dbReference>
<dbReference type="Pfam" id="PF13561">
    <property type="entry name" value="adh_short_C2"/>
    <property type="match status" value="1"/>
</dbReference>